<proteinExistence type="predicted"/>
<accession>A0A1A9KGL4</accession>
<dbReference type="AlphaFoldDB" id="A0A1A9KGL4"/>
<evidence type="ECO:0000313" key="1">
    <source>
        <dbReference type="EMBL" id="ANI16644.1"/>
    </source>
</evidence>
<dbReference type="EMBL" id="CP015878">
    <property type="protein sequence ID" value="ANI16644.1"/>
    <property type="molecule type" value="Genomic_DNA"/>
</dbReference>
<sequence>MAISKCIKCDSSQFELKQASISGCRFIMNFVQCSHCGGVVGVIETDHLGLKLENLAKEVDQIKRRIR</sequence>
<protein>
    <submittedName>
        <fullName evidence="1">Uncharacterized protein</fullName>
    </submittedName>
</protein>
<dbReference type="Proteomes" id="UP000077748">
    <property type="component" value="Chromosome"/>
</dbReference>
<evidence type="ECO:0000313" key="2">
    <source>
        <dbReference type="Proteomes" id="UP000077748"/>
    </source>
</evidence>
<name>A0A1A9KGL4_9PSED</name>
<organism evidence="1 2">
    <name type="scientific">Pseudomonas citronellolis</name>
    <dbReference type="NCBI Taxonomy" id="53408"/>
    <lineage>
        <taxon>Bacteria</taxon>
        <taxon>Pseudomonadati</taxon>
        <taxon>Pseudomonadota</taxon>
        <taxon>Gammaproteobacteria</taxon>
        <taxon>Pseudomonadales</taxon>
        <taxon>Pseudomonadaceae</taxon>
        <taxon>Pseudomonas</taxon>
    </lineage>
</organism>
<dbReference type="RefSeq" id="WP_064583935.1">
    <property type="nucleotide sequence ID" value="NZ_CP015878.1"/>
</dbReference>
<gene>
    <name evidence="1" type="ORF">A9C11_22910</name>
</gene>
<reference evidence="1 2" key="1">
    <citation type="submission" date="2016-05" db="EMBL/GenBank/DDBJ databases">
        <title>Genome Sequence of Pseudomonas citronellolis Strain SJTE-3, an Estrogens and Persistent Organic Pollutants degradation strain.</title>
        <authorList>
            <person name="Liang R."/>
        </authorList>
    </citation>
    <scope>NUCLEOTIDE SEQUENCE [LARGE SCALE GENOMIC DNA]</scope>
    <source>
        <strain evidence="1 2">SJTE-3</strain>
    </source>
</reference>